<dbReference type="AlphaFoldDB" id="A0A9J6GA87"/>
<accession>A0A9J6GA87</accession>
<evidence type="ECO:0000313" key="1">
    <source>
        <dbReference type="EMBL" id="KAH9372410.1"/>
    </source>
</evidence>
<name>A0A9J6GA87_HAELO</name>
<dbReference type="OrthoDB" id="6494660at2759"/>
<dbReference type="EMBL" id="JABSTR010000006">
    <property type="protein sequence ID" value="KAH9372410.1"/>
    <property type="molecule type" value="Genomic_DNA"/>
</dbReference>
<proteinExistence type="predicted"/>
<comment type="caution">
    <text evidence="1">The sequence shown here is derived from an EMBL/GenBank/DDBJ whole genome shotgun (WGS) entry which is preliminary data.</text>
</comment>
<keyword evidence="2" id="KW-1185">Reference proteome</keyword>
<dbReference type="VEuPathDB" id="VectorBase:HLOH_057741"/>
<sequence>MVENSLFLHGDSSAWPFRVEDFASTLGDVTDQQKIECLGPFQFDHLWIMTFTSGADMGELAARTEITVKGRRCLVNNPNRREIAVRVHWVPPKVPDELLI</sequence>
<organism evidence="1 2">
    <name type="scientific">Haemaphysalis longicornis</name>
    <name type="common">Bush tick</name>
    <dbReference type="NCBI Taxonomy" id="44386"/>
    <lineage>
        <taxon>Eukaryota</taxon>
        <taxon>Metazoa</taxon>
        <taxon>Ecdysozoa</taxon>
        <taxon>Arthropoda</taxon>
        <taxon>Chelicerata</taxon>
        <taxon>Arachnida</taxon>
        <taxon>Acari</taxon>
        <taxon>Parasitiformes</taxon>
        <taxon>Ixodida</taxon>
        <taxon>Ixodoidea</taxon>
        <taxon>Ixodidae</taxon>
        <taxon>Haemaphysalinae</taxon>
        <taxon>Haemaphysalis</taxon>
    </lineage>
</organism>
<protein>
    <submittedName>
        <fullName evidence="1">Uncharacterized protein</fullName>
    </submittedName>
</protein>
<gene>
    <name evidence="1" type="ORF">HPB48_009634</name>
</gene>
<dbReference type="Proteomes" id="UP000821853">
    <property type="component" value="Chromosome 4"/>
</dbReference>
<reference evidence="1 2" key="1">
    <citation type="journal article" date="2020" name="Cell">
        <title>Large-Scale Comparative Analyses of Tick Genomes Elucidate Their Genetic Diversity and Vector Capacities.</title>
        <authorList>
            <consortium name="Tick Genome and Microbiome Consortium (TIGMIC)"/>
            <person name="Jia N."/>
            <person name="Wang J."/>
            <person name="Shi W."/>
            <person name="Du L."/>
            <person name="Sun Y."/>
            <person name="Zhan W."/>
            <person name="Jiang J.F."/>
            <person name="Wang Q."/>
            <person name="Zhang B."/>
            <person name="Ji P."/>
            <person name="Bell-Sakyi L."/>
            <person name="Cui X.M."/>
            <person name="Yuan T.T."/>
            <person name="Jiang B.G."/>
            <person name="Yang W.F."/>
            <person name="Lam T.T."/>
            <person name="Chang Q.C."/>
            <person name="Ding S.J."/>
            <person name="Wang X.J."/>
            <person name="Zhu J.G."/>
            <person name="Ruan X.D."/>
            <person name="Zhao L."/>
            <person name="Wei J.T."/>
            <person name="Ye R.Z."/>
            <person name="Que T.C."/>
            <person name="Du C.H."/>
            <person name="Zhou Y.H."/>
            <person name="Cheng J.X."/>
            <person name="Dai P.F."/>
            <person name="Guo W.B."/>
            <person name="Han X.H."/>
            <person name="Huang E.J."/>
            <person name="Li L.F."/>
            <person name="Wei W."/>
            <person name="Gao Y.C."/>
            <person name="Liu J.Z."/>
            <person name="Shao H.Z."/>
            <person name="Wang X."/>
            <person name="Wang C.C."/>
            <person name="Yang T.C."/>
            <person name="Huo Q.B."/>
            <person name="Li W."/>
            <person name="Chen H.Y."/>
            <person name="Chen S.E."/>
            <person name="Zhou L.G."/>
            <person name="Ni X.B."/>
            <person name="Tian J.H."/>
            <person name="Sheng Y."/>
            <person name="Liu T."/>
            <person name="Pan Y.S."/>
            <person name="Xia L.Y."/>
            <person name="Li J."/>
            <person name="Zhao F."/>
            <person name="Cao W.C."/>
        </authorList>
    </citation>
    <scope>NUCLEOTIDE SEQUENCE [LARGE SCALE GENOMIC DNA]</scope>
    <source>
        <strain evidence="1">HaeL-2018</strain>
    </source>
</reference>
<evidence type="ECO:0000313" key="2">
    <source>
        <dbReference type="Proteomes" id="UP000821853"/>
    </source>
</evidence>